<feature type="domain" description="DUF1508" evidence="2">
    <location>
        <begin position="11"/>
        <end position="58"/>
    </location>
</feature>
<organism evidence="3 4">
    <name type="scientific">Xenorhabdus littoralis</name>
    <dbReference type="NCBI Taxonomy" id="2582835"/>
    <lineage>
        <taxon>Bacteria</taxon>
        <taxon>Pseudomonadati</taxon>
        <taxon>Pseudomonadota</taxon>
        <taxon>Gammaproteobacteria</taxon>
        <taxon>Enterobacterales</taxon>
        <taxon>Morganellaceae</taxon>
        <taxon>Xenorhabdus</taxon>
    </lineage>
</organism>
<reference evidence="4" key="1">
    <citation type="journal article" date="2024" name="Toxins">
        <title>Genome Sequence Analysis of Native Xenorhabdus Strains Isolated from Entomopathogenic Nematodes in Argentina.</title>
        <authorList>
            <person name="Palma L."/>
            <person name="Frizzo L."/>
            <person name="Kaiser S."/>
            <person name="Berry C."/>
            <person name="Caballero P."/>
            <person name="Bode H.B."/>
            <person name="Del Valle E.E."/>
        </authorList>
    </citation>
    <scope>NUCLEOTIDE SEQUENCE [LARGE SCALE GENOMIC DNA]</scope>
    <source>
        <strain evidence="4">Reich</strain>
    </source>
</reference>
<protein>
    <submittedName>
        <fullName evidence="3">DUF1508 domain-containing protein</fullName>
    </submittedName>
</protein>
<dbReference type="PANTHER" id="PTHR40606">
    <property type="match status" value="1"/>
</dbReference>
<name>A0ABU4SM59_9GAMM</name>
<accession>A0ABU4SM59</accession>
<evidence type="ECO:0000313" key="4">
    <source>
        <dbReference type="Proteomes" id="UP001271640"/>
    </source>
</evidence>
<dbReference type="EMBL" id="VCDP01000035">
    <property type="protein sequence ID" value="MDX7999664.1"/>
    <property type="molecule type" value="Genomic_DNA"/>
</dbReference>
<evidence type="ECO:0000259" key="2">
    <source>
        <dbReference type="Pfam" id="PF07411"/>
    </source>
</evidence>
<dbReference type="Pfam" id="PF07411">
    <property type="entry name" value="DUF1508"/>
    <property type="match status" value="2"/>
</dbReference>
<sequence>MATGHYDLKKAKNGQFYFNLVAANGDIILNSEMYTTKAAANKGINSVRVNSSDKTRHEVRKNKSGKSYFVLKARNHQIIGVSESYANETSVKKCIQSVMKIGPTESIHDLTKPSIAK</sequence>
<evidence type="ECO:0000313" key="3">
    <source>
        <dbReference type="EMBL" id="MDX7999664.1"/>
    </source>
</evidence>
<keyword evidence="4" id="KW-1185">Reference proteome</keyword>
<dbReference type="Proteomes" id="UP001271640">
    <property type="component" value="Unassembled WGS sequence"/>
</dbReference>
<dbReference type="PANTHER" id="PTHR40606:SF1">
    <property type="entry name" value="UPF0339 PROTEIN YEGP"/>
    <property type="match status" value="1"/>
</dbReference>
<dbReference type="SUPFAM" id="SSF160113">
    <property type="entry name" value="YegP-like"/>
    <property type="match status" value="2"/>
</dbReference>
<dbReference type="RefSeq" id="WP_319926376.1">
    <property type="nucleotide sequence ID" value="NZ_VCDP01000035.1"/>
</dbReference>
<dbReference type="Gene3D" id="2.30.29.80">
    <property type="match status" value="1"/>
</dbReference>
<comment type="caution">
    <text evidence="3">The sequence shown here is derived from an EMBL/GenBank/DDBJ whole genome shotgun (WGS) entry which is preliminary data.</text>
</comment>
<evidence type="ECO:0000256" key="1">
    <source>
        <dbReference type="ARBA" id="ARBA00007576"/>
    </source>
</evidence>
<comment type="similarity">
    <text evidence="1">Belongs to the UPF0339 family. Duplicated subfamily.</text>
</comment>
<gene>
    <name evidence="3" type="ORF">FE394_10700</name>
</gene>
<dbReference type="InterPro" id="IPR051141">
    <property type="entry name" value="UPF0339_domain"/>
</dbReference>
<dbReference type="InterPro" id="IPR036913">
    <property type="entry name" value="YegP-like_sf"/>
</dbReference>
<feature type="domain" description="DUF1508" evidence="2">
    <location>
        <begin position="63"/>
        <end position="109"/>
    </location>
</feature>
<dbReference type="InterPro" id="IPR010879">
    <property type="entry name" value="DUF1508"/>
</dbReference>
<proteinExistence type="inferred from homology"/>